<protein>
    <recommendedName>
        <fullName evidence="11">Core-2/I-branching beta-1,6-N-acetylglucosaminyltransferase family protein</fullName>
    </recommendedName>
</protein>
<evidence type="ECO:0000313" key="9">
    <source>
        <dbReference type="Proteomes" id="UP000525078"/>
    </source>
</evidence>
<evidence type="ECO:0000256" key="2">
    <source>
        <dbReference type="ARBA" id="ARBA00022676"/>
    </source>
</evidence>
<reference evidence="9 10" key="1">
    <citation type="journal article" date="2020" name="bioRxiv">
        <title>Sequence and annotation of 42 cannabis genomes reveals extensive copy number variation in cannabinoid synthesis and pathogen resistance genes.</title>
        <authorList>
            <person name="Mckernan K.J."/>
            <person name="Helbert Y."/>
            <person name="Kane L.T."/>
            <person name="Ebling H."/>
            <person name="Zhang L."/>
            <person name="Liu B."/>
            <person name="Eaton Z."/>
            <person name="Mclaughlin S."/>
            <person name="Kingan S."/>
            <person name="Baybayan P."/>
            <person name="Concepcion G."/>
            <person name="Jordan M."/>
            <person name="Riva A."/>
            <person name="Barbazuk W."/>
            <person name="Harkins T."/>
        </authorList>
    </citation>
    <scope>NUCLEOTIDE SEQUENCE [LARGE SCALE GENOMIC DNA]</scope>
    <source>
        <strain evidence="9 10">cv. Jamaican Lion 4</strain>
        <strain evidence="8">Father</strain>
        <strain evidence="7">Mother</strain>
        <tissue evidence="7">Leaf</tissue>
    </source>
</reference>
<dbReference type="PANTHER" id="PTHR31042:SF77">
    <property type="entry name" value="GLYCOSYLTRANSFERASE"/>
    <property type="match status" value="1"/>
</dbReference>
<keyword evidence="2" id="KW-0328">Glycosyltransferase</keyword>
<keyword evidence="4 6" id="KW-0472">Membrane</keyword>
<organism evidence="7 9">
    <name type="scientific">Cannabis sativa</name>
    <name type="common">Hemp</name>
    <name type="synonym">Marijuana</name>
    <dbReference type="NCBI Taxonomy" id="3483"/>
    <lineage>
        <taxon>Eukaryota</taxon>
        <taxon>Viridiplantae</taxon>
        <taxon>Streptophyta</taxon>
        <taxon>Embryophyta</taxon>
        <taxon>Tracheophyta</taxon>
        <taxon>Spermatophyta</taxon>
        <taxon>Magnoliopsida</taxon>
        <taxon>eudicotyledons</taxon>
        <taxon>Gunneridae</taxon>
        <taxon>Pentapetalae</taxon>
        <taxon>rosids</taxon>
        <taxon>fabids</taxon>
        <taxon>Rosales</taxon>
        <taxon>Cannabaceae</taxon>
        <taxon>Cannabis</taxon>
    </lineage>
</organism>
<dbReference type="GO" id="GO:0016020">
    <property type="term" value="C:membrane"/>
    <property type="evidence" value="ECO:0007669"/>
    <property type="project" value="UniProtKB-SubCell"/>
</dbReference>
<dbReference type="Pfam" id="PF02485">
    <property type="entry name" value="Branch"/>
    <property type="match status" value="1"/>
</dbReference>
<keyword evidence="6" id="KW-1133">Transmembrane helix</keyword>
<feature type="transmembrane region" description="Helical" evidence="6">
    <location>
        <begin position="30"/>
        <end position="53"/>
    </location>
</feature>
<evidence type="ECO:0000313" key="8">
    <source>
        <dbReference type="EMBL" id="KAF4391435.1"/>
    </source>
</evidence>
<dbReference type="PANTHER" id="PTHR31042">
    <property type="entry name" value="CORE-2/I-BRANCHING BETA-1,6-N-ACETYLGLUCOSAMINYLTRANSFERASE FAMILY PROTEIN-RELATED"/>
    <property type="match status" value="1"/>
</dbReference>
<evidence type="ECO:0000256" key="5">
    <source>
        <dbReference type="ARBA" id="ARBA00023180"/>
    </source>
</evidence>
<dbReference type="InterPro" id="IPR044174">
    <property type="entry name" value="BC10-like"/>
</dbReference>
<sequence>MGVVDEDHSLQSTNSKRLIINSSHLRFNSFFYCLFFGIGLSLGVILSLCFQSFPFNSQASIYSFKLPQTDSPPPLSPILPPLISAPPLISPTTMNASCITNNNKEEKVGVDHLMHEMKDEELFWRASMVPMIEELPYEDVGPKVAFMFLTKGPLPLAPLWERFFQGHEGFYSIYVHTDPSFNDTTLNTSVFYGRRVPSQAVYWGTTSMIDAERRLIANALLDFNNQRFVLLSESCIPLFNFTTIYSYLINSNHSFLNSFDDPRKAGRGRYNPQMSPHINITHWRKGSQWFELRRDLALRLISDRKYYPIFRDLCRPSCYSDEHYIPTLVNMLYAPLNSNRTITWVDWSRGGPHPRKFGWVDISTELLNRIRFGSSDCLYNGNVSSICFLFARKFLPNTLNPLLRVAPSLFGFNS</sequence>
<keyword evidence="3" id="KW-0808">Transferase</keyword>
<keyword evidence="5" id="KW-0325">Glycoprotein</keyword>
<evidence type="ECO:0008006" key="11">
    <source>
        <dbReference type="Google" id="ProtNLM"/>
    </source>
</evidence>
<evidence type="ECO:0000256" key="4">
    <source>
        <dbReference type="ARBA" id="ARBA00023136"/>
    </source>
</evidence>
<dbReference type="Proteomes" id="UP000583929">
    <property type="component" value="Unassembled WGS sequence"/>
</dbReference>
<keyword evidence="10" id="KW-1185">Reference proteome</keyword>
<dbReference type="AlphaFoldDB" id="A0A7J6EXW8"/>
<dbReference type="Proteomes" id="UP000525078">
    <property type="component" value="Unassembled WGS sequence"/>
</dbReference>
<evidence type="ECO:0000256" key="6">
    <source>
        <dbReference type="SAM" id="Phobius"/>
    </source>
</evidence>
<dbReference type="InterPro" id="IPR003406">
    <property type="entry name" value="Glyco_trans_14"/>
</dbReference>
<dbReference type="EMBL" id="JAATIQ010000059">
    <property type="protein sequence ID" value="KAF4391435.1"/>
    <property type="molecule type" value="Genomic_DNA"/>
</dbReference>
<comment type="caution">
    <text evidence="7">The sequence shown here is derived from an EMBL/GenBank/DDBJ whole genome shotgun (WGS) entry which is preliminary data.</text>
</comment>
<proteinExistence type="predicted"/>
<evidence type="ECO:0000256" key="1">
    <source>
        <dbReference type="ARBA" id="ARBA00004606"/>
    </source>
</evidence>
<evidence type="ECO:0000313" key="10">
    <source>
        <dbReference type="Proteomes" id="UP000583929"/>
    </source>
</evidence>
<name>A0A7J6EXW8_CANSA</name>
<gene>
    <name evidence="7" type="ORF">F8388_001822</name>
    <name evidence="8" type="ORF">G4B88_005506</name>
</gene>
<dbReference type="EMBL" id="JAATIP010000176">
    <property type="protein sequence ID" value="KAF4363281.1"/>
    <property type="molecule type" value="Genomic_DNA"/>
</dbReference>
<keyword evidence="6" id="KW-0812">Transmembrane</keyword>
<accession>A0A7J6EXW8</accession>
<comment type="subcellular location">
    <subcellularLocation>
        <location evidence="1">Membrane</location>
        <topology evidence="1">Single-pass type II membrane protein</topology>
    </subcellularLocation>
</comment>
<dbReference type="GO" id="GO:0016757">
    <property type="term" value="F:glycosyltransferase activity"/>
    <property type="evidence" value="ECO:0007669"/>
    <property type="project" value="UniProtKB-KW"/>
</dbReference>
<evidence type="ECO:0000313" key="7">
    <source>
        <dbReference type="EMBL" id="KAF4363281.1"/>
    </source>
</evidence>
<evidence type="ECO:0000256" key="3">
    <source>
        <dbReference type="ARBA" id="ARBA00022679"/>
    </source>
</evidence>